<dbReference type="PIRSF" id="PIRSF016624">
    <property type="entry name" value="Mu_prophg_I"/>
    <property type="match status" value="1"/>
</dbReference>
<dbReference type="AlphaFoldDB" id="A0A1Z3U7W2"/>
<dbReference type="EMBL" id="CP022048">
    <property type="protein sequence ID" value="ASE39351.1"/>
    <property type="molecule type" value="Genomic_DNA"/>
</dbReference>
<gene>
    <name evidence="2" type="ORF">CEP68_07460</name>
</gene>
<dbReference type="Pfam" id="PF10123">
    <property type="entry name" value="Mu-like_Pro"/>
    <property type="match status" value="1"/>
</dbReference>
<dbReference type="RefSeq" id="WP_088582544.1">
    <property type="nucleotide sequence ID" value="NZ_CP022048.2"/>
</dbReference>
<protein>
    <recommendedName>
        <fullName evidence="4">Mu-like prophage I protein</fullName>
    </recommendedName>
</protein>
<name>A0A1Z3U7W2_BREVE</name>
<reference evidence="3" key="1">
    <citation type="submission" date="2017-06" db="EMBL/GenBank/DDBJ databases">
        <title>FDA dAtabase for Regulatory Grade micrObial Sequences (FDA-ARGOS): Supporting development and validation of Infectious Disease Dx tests.</title>
        <authorList>
            <person name="Minogue T."/>
            <person name="Wolcott M."/>
            <person name="Wasieloski L."/>
            <person name="Aguilar W."/>
            <person name="Moore D."/>
            <person name="Tallon L."/>
            <person name="Sadzewicz L."/>
            <person name="Sengamalay N."/>
            <person name="Ott S."/>
            <person name="Godinez A."/>
            <person name="Nagaraj S."/>
            <person name="Nadendla S."/>
            <person name="Geyer C."/>
            <person name="Sichtig H."/>
        </authorList>
    </citation>
    <scope>NUCLEOTIDE SEQUENCE [LARGE SCALE GENOMIC DNA]</scope>
    <source>
        <strain evidence="3">FDAARGOS_289</strain>
    </source>
</reference>
<organism evidence="2 3">
    <name type="scientific">Brevundimonas vesicularis</name>
    <name type="common">Pseudomonas vesicularis</name>
    <dbReference type="NCBI Taxonomy" id="41276"/>
    <lineage>
        <taxon>Bacteria</taxon>
        <taxon>Pseudomonadati</taxon>
        <taxon>Pseudomonadota</taxon>
        <taxon>Alphaproteobacteria</taxon>
        <taxon>Caulobacterales</taxon>
        <taxon>Caulobacteraceae</taxon>
        <taxon>Brevundimonas</taxon>
    </lineage>
</organism>
<accession>A0A1Z3U7W2</accession>
<dbReference type="InterPro" id="IPR012106">
    <property type="entry name" value="Phage_Mu_Gp1"/>
</dbReference>
<sequence length="343" mass="36487">MNTPSATANKQTGETIATPIQSIALNEAGTAPEWIELIPPGFDVQGRDGRAWINPDPEGVVAATTARSLPLPLDWEHATETRAPQGLDAPAAGWIEEVAQREGGSIWGRVDWTLRGRAMVEAKEYRFVSPVFAYDKVTGVIRRLISVGLTNTPNLLLTALNRHSDDEGTDQPNREQEQPLSIAQRLAPVLGLAANATDDQIVSAVTEAKAANRSVDLSSYAPRADLDAAVNRANAAEAALKAKTDEDHARAIDAALAAAQDAGKIIPASVDDYRAMCTAEGGLDRFNNLVKTMPVIAGAAESRASNKAESANTGSELTDEERAVCRALGQDEATFKSNQQKAN</sequence>
<evidence type="ECO:0008006" key="4">
    <source>
        <dbReference type="Google" id="ProtNLM"/>
    </source>
</evidence>
<evidence type="ECO:0000313" key="3">
    <source>
        <dbReference type="Proteomes" id="UP000197050"/>
    </source>
</evidence>
<proteinExistence type="predicted"/>
<evidence type="ECO:0000313" key="2">
    <source>
        <dbReference type="EMBL" id="ASE39351.1"/>
    </source>
</evidence>
<evidence type="ECO:0000256" key="1">
    <source>
        <dbReference type="SAM" id="MobiDB-lite"/>
    </source>
</evidence>
<dbReference type="Proteomes" id="UP000197050">
    <property type="component" value="Chromosome"/>
</dbReference>
<feature type="compositionally biased region" description="Polar residues" evidence="1">
    <location>
        <begin position="303"/>
        <end position="316"/>
    </location>
</feature>
<feature type="region of interest" description="Disordered" evidence="1">
    <location>
        <begin position="301"/>
        <end position="320"/>
    </location>
</feature>
<dbReference type="KEGG" id="bvc:CEP68_07460"/>
<dbReference type="GeneID" id="34015369"/>